<sequence length="183" mass="21394">MPTVKLVMFITTILYYLSPLLFGFSSAFFTRKEVSSQWYRSLRRPWFSPPRYVFAPVWTILYLSVGYCLYLIHSLPENHPTVISGAAKHAIYTCWGQLVCNYIWSWLFFLKKDIKLALLDIFAMWILTFATLLQFFFISTFIGLVFVPYFAWISFATAITYSVCSLNQDFKNPAKQRLLPAIN</sequence>
<accession>A0ACC2RLH7</accession>
<evidence type="ECO:0000313" key="2">
    <source>
        <dbReference type="Proteomes" id="UP001165960"/>
    </source>
</evidence>
<keyword evidence="2" id="KW-1185">Reference proteome</keyword>
<comment type="caution">
    <text evidence="1">The sequence shown here is derived from an EMBL/GenBank/DDBJ whole genome shotgun (WGS) entry which is preliminary data.</text>
</comment>
<protein>
    <submittedName>
        <fullName evidence="1">Uncharacterized protein</fullName>
    </submittedName>
</protein>
<gene>
    <name evidence="1" type="ORF">DSO57_1009750</name>
</gene>
<reference evidence="1" key="1">
    <citation type="submission" date="2022-04" db="EMBL/GenBank/DDBJ databases">
        <title>Genome of the entomopathogenic fungus Entomophthora muscae.</title>
        <authorList>
            <person name="Elya C."/>
            <person name="Lovett B.R."/>
            <person name="Lee E."/>
            <person name="Macias A.M."/>
            <person name="Hajek A.E."/>
            <person name="De Bivort B.L."/>
            <person name="Kasson M.T."/>
            <person name="De Fine Licht H.H."/>
            <person name="Stajich J.E."/>
        </authorList>
    </citation>
    <scope>NUCLEOTIDE SEQUENCE</scope>
    <source>
        <strain evidence="1">Berkeley</strain>
    </source>
</reference>
<proteinExistence type="predicted"/>
<dbReference type="Proteomes" id="UP001165960">
    <property type="component" value="Unassembled WGS sequence"/>
</dbReference>
<name>A0ACC2RLH7_9FUNG</name>
<dbReference type="EMBL" id="QTSX02007131">
    <property type="protein sequence ID" value="KAJ9050892.1"/>
    <property type="molecule type" value="Genomic_DNA"/>
</dbReference>
<organism evidence="1 2">
    <name type="scientific">Entomophthora muscae</name>
    <dbReference type="NCBI Taxonomy" id="34485"/>
    <lineage>
        <taxon>Eukaryota</taxon>
        <taxon>Fungi</taxon>
        <taxon>Fungi incertae sedis</taxon>
        <taxon>Zoopagomycota</taxon>
        <taxon>Entomophthoromycotina</taxon>
        <taxon>Entomophthoromycetes</taxon>
        <taxon>Entomophthorales</taxon>
        <taxon>Entomophthoraceae</taxon>
        <taxon>Entomophthora</taxon>
    </lineage>
</organism>
<evidence type="ECO:0000313" key="1">
    <source>
        <dbReference type="EMBL" id="KAJ9050892.1"/>
    </source>
</evidence>